<proteinExistence type="predicted"/>
<name>A0A9P7F7B2_9AGAM</name>
<comment type="caution">
    <text evidence="1">The sequence shown here is derived from an EMBL/GenBank/DDBJ whole genome shotgun (WGS) entry which is preliminary data.</text>
</comment>
<dbReference type="OrthoDB" id="2650954at2759"/>
<keyword evidence="2" id="KW-1185">Reference proteome</keyword>
<gene>
    <name evidence="1" type="ORF">F5147DRAFT_577707</name>
</gene>
<dbReference type="AlphaFoldDB" id="A0A9P7F7B2"/>
<organism evidence="1 2">
    <name type="scientific">Suillus discolor</name>
    <dbReference type="NCBI Taxonomy" id="1912936"/>
    <lineage>
        <taxon>Eukaryota</taxon>
        <taxon>Fungi</taxon>
        <taxon>Dikarya</taxon>
        <taxon>Basidiomycota</taxon>
        <taxon>Agaricomycotina</taxon>
        <taxon>Agaricomycetes</taxon>
        <taxon>Agaricomycetidae</taxon>
        <taxon>Boletales</taxon>
        <taxon>Suillineae</taxon>
        <taxon>Suillaceae</taxon>
        <taxon>Suillus</taxon>
    </lineage>
</organism>
<dbReference type="Proteomes" id="UP000823399">
    <property type="component" value="Unassembled WGS sequence"/>
</dbReference>
<reference evidence="1" key="1">
    <citation type="journal article" date="2020" name="New Phytol.">
        <title>Comparative genomics reveals dynamic genome evolution in host specialist ectomycorrhizal fungi.</title>
        <authorList>
            <person name="Lofgren L.A."/>
            <person name="Nguyen N.H."/>
            <person name="Vilgalys R."/>
            <person name="Ruytinx J."/>
            <person name="Liao H.L."/>
            <person name="Branco S."/>
            <person name="Kuo A."/>
            <person name="LaButti K."/>
            <person name="Lipzen A."/>
            <person name="Andreopoulos W."/>
            <person name="Pangilinan J."/>
            <person name="Riley R."/>
            <person name="Hundley H."/>
            <person name="Na H."/>
            <person name="Barry K."/>
            <person name="Grigoriev I.V."/>
            <person name="Stajich J.E."/>
            <person name="Kennedy P.G."/>
        </authorList>
    </citation>
    <scope>NUCLEOTIDE SEQUENCE</scope>
    <source>
        <strain evidence="1">FC423</strain>
    </source>
</reference>
<dbReference type="RefSeq" id="XP_041292339.1">
    <property type="nucleotide sequence ID" value="XM_041431407.1"/>
</dbReference>
<dbReference type="EMBL" id="JABBWM010000031">
    <property type="protein sequence ID" value="KAG2107525.1"/>
    <property type="molecule type" value="Genomic_DNA"/>
</dbReference>
<evidence type="ECO:0000313" key="1">
    <source>
        <dbReference type="EMBL" id="KAG2107525.1"/>
    </source>
</evidence>
<evidence type="ECO:0000313" key="2">
    <source>
        <dbReference type="Proteomes" id="UP000823399"/>
    </source>
</evidence>
<sequence>MFGQEVGRHCYRSSHLADNTFIGGTDLGERTLASKERREHYYLLACPTYQRARHSLSNALGRQAASLSYILTDPAATPHLIRYVNATGRMKAILGEIPLPRPPAR</sequence>
<dbReference type="GeneID" id="64693666"/>
<protein>
    <submittedName>
        <fullName evidence="1">Uncharacterized protein</fullName>
    </submittedName>
</protein>
<accession>A0A9P7F7B2</accession>